<evidence type="ECO:0000313" key="4">
    <source>
        <dbReference type="Proteomes" id="UP000265581"/>
    </source>
</evidence>
<dbReference type="EMBL" id="QUBR01000001">
    <property type="protein sequence ID" value="REK73008.1"/>
    <property type="molecule type" value="Genomic_DNA"/>
</dbReference>
<keyword evidence="1 3" id="KW-0808">Transferase</keyword>
<keyword evidence="4" id="KW-1185">Reference proteome</keyword>
<evidence type="ECO:0000259" key="2">
    <source>
        <dbReference type="Pfam" id="PF00534"/>
    </source>
</evidence>
<organism evidence="3 4">
    <name type="scientific">Aeromicrobium endophyticum</name>
    <dbReference type="NCBI Taxonomy" id="2292704"/>
    <lineage>
        <taxon>Bacteria</taxon>
        <taxon>Bacillati</taxon>
        <taxon>Actinomycetota</taxon>
        <taxon>Actinomycetes</taxon>
        <taxon>Propionibacteriales</taxon>
        <taxon>Nocardioidaceae</taxon>
        <taxon>Aeromicrobium</taxon>
    </lineage>
</organism>
<protein>
    <submittedName>
        <fullName evidence="3">Glycosyltransferase</fullName>
    </submittedName>
</protein>
<feature type="domain" description="Glycosyl transferase family 1" evidence="2">
    <location>
        <begin position="215"/>
        <end position="358"/>
    </location>
</feature>
<comment type="caution">
    <text evidence="3">The sequence shown here is derived from an EMBL/GenBank/DDBJ whole genome shotgun (WGS) entry which is preliminary data.</text>
</comment>
<evidence type="ECO:0000256" key="1">
    <source>
        <dbReference type="ARBA" id="ARBA00022679"/>
    </source>
</evidence>
<proteinExistence type="predicted"/>
<evidence type="ECO:0000313" key="3">
    <source>
        <dbReference type="EMBL" id="REK73008.1"/>
    </source>
</evidence>
<reference evidence="3 4" key="1">
    <citation type="submission" date="2018-08" db="EMBL/GenBank/DDBJ databases">
        <title>Aeromicrobium sp. M2KJ-4, whole genome shotgun sequence.</title>
        <authorList>
            <person name="Tuo L."/>
        </authorList>
    </citation>
    <scope>NUCLEOTIDE SEQUENCE [LARGE SCALE GENOMIC DNA]</scope>
    <source>
        <strain evidence="3 4">M2KJ-4</strain>
    </source>
</reference>
<name>A0A371PBS6_9ACTN</name>
<accession>A0A371PBS6</accession>
<dbReference type="Pfam" id="PF00534">
    <property type="entry name" value="Glycos_transf_1"/>
    <property type="match status" value="1"/>
</dbReference>
<dbReference type="Proteomes" id="UP000265581">
    <property type="component" value="Unassembled WGS sequence"/>
</dbReference>
<dbReference type="RefSeq" id="WP_119703122.1">
    <property type="nucleotide sequence ID" value="NZ_JBHSOI010000001.1"/>
</dbReference>
<gene>
    <name evidence="3" type="ORF">DX116_05300</name>
</gene>
<dbReference type="OrthoDB" id="9787111at2"/>
<dbReference type="InterPro" id="IPR001296">
    <property type="entry name" value="Glyco_trans_1"/>
</dbReference>
<dbReference type="PANTHER" id="PTHR12526">
    <property type="entry name" value="GLYCOSYLTRANSFERASE"/>
    <property type="match status" value="1"/>
</dbReference>
<dbReference type="Gene3D" id="3.40.50.2000">
    <property type="entry name" value="Glycogen Phosphorylase B"/>
    <property type="match status" value="1"/>
</dbReference>
<dbReference type="PANTHER" id="PTHR12526:SF635">
    <property type="entry name" value="GLYCOSYL TRANSFERASE GROUP 1"/>
    <property type="match status" value="1"/>
</dbReference>
<sequence>MGLGAGRVSQAVATHSHSHRRIGFTMPSPHRIRVLPELRAVQVAQDQAFVPAETWYFGTNYDLNGTTIPDSFIRVSRAQAVWRTLRTPASVLEVPEPLWIRFLPTNLMILAAWRLSGWMRLTNRRARTYAIENNDLVSVVFGASHPVAPVRWMISLLMGLCVRVFYERVVFGTPGAAEVYRKLPFFTGVESSVVLGLPAAARAGSSVSEVRPLSAAFVGHLDARKGIEHLIEAWSLVEQAEPEATLVIAGAGPLEHKVAAWSSDAGTTSRTFVGQVPYGDVPELLSAVSVVVVPSQRSGRWREQIGLPIEEGLALGRTVVTTSETGLAPWLAEHGHHVVDARSGPPELAAAIISALRAPLDPSGVIASLPKEHARVAADRWLHEG</sequence>
<dbReference type="SUPFAM" id="SSF53756">
    <property type="entry name" value="UDP-Glycosyltransferase/glycogen phosphorylase"/>
    <property type="match status" value="1"/>
</dbReference>
<dbReference type="GO" id="GO:0016757">
    <property type="term" value="F:glycosyltransferase activity"/>
    <property type="evidence" value="ECO:0007669"/>
    <property type="project" value="InterPro"/>
</dbReference>
<dbReference type="AlphaFoldDB" id="A0A371PBS6"/>